<gene>
    <name evidence="2" type="primary">LOC111354514</name>
</gene>
<name>A0A9J7E677_SPOLT</name>
<organism evidence="1 2">
    <name type="scientific">Spodoptera litura</name>
    <name type="common">Asian cotton leafworm</name>
    <dbReference type="NCBI Taxonomy" id="69820"/>
    <lineage>
        <taxon>Eukaryota</taxon>
        <taxon>Metazoa</taxon>
        <taxon>Ecdysozoa</taxon>
        <taxon>Arthropoda</taxon>
        <taxon>Hexapoda</taxon>
        <taxon>Insecta</taxon>
        <taxon>Pterygota</taxon>
        <taxon>Neoptera</taxon>
        <taxon>Endopterygota</taxon>
        <taxon>Lepidoptera</taxon>
        <taxon>Glossata</taxon>
        <taxon>Ditrysia</taxon>
        <taxon>Noctuoidea</taxon>
        <taxon>Noctuidae</taxon>
        <taxon>Amphipyrinae</taxon>
        <taxon>Spodoptera</taxon>
    </lineage>
</organism>
<dbReference type="KEGG" id="sliu:111354514"/>
<dbReference type="Proteomes" id="UP000301870">
    <property type="component" value="Chromosome 18"/>
</dbReference>
<protein>
    <submittedName>
        <fullName evidence="2">Uncharacterized protein LOC111354514</fullName>
    </submittedName>
</protein>
<dbReference type="GeneID" id="111354514"/>
<sequence length="249" mass="28723">MKTDLPYGIIASSKTRVRCLCCGVHIPKANKCIEQHTNGAKHKENIELMNENAIRFSNGKMHCKLCKRILSEEESVTYHIESDDHANFMAALEDLVDGEFISLDPYLACEKDEVHCEVCNKNIYCSLKHIQEHVNDLYHRFQITERLKPLNGLFPAANNTEVWCKVCKIYIQDNVLSVLDHIDEDEDHIEWFSEIEDLIDNQDVSIEPYLTNEHEAYAFCNRCQMDIVCNAQSIQSHVHSEAHLNQFGL</sequence>
<dbReference type="AlphaFoldDB" id="A0A9J7E677"/>
<proteinExistence type="predicted"/>
<evidence type="ECO:0000313" key="1">
    <source>
        <dbReference type="Proteomes" id="UP000301870"/>
    </source>
</evidence>
<accession>A0A9J7E677</accession>
<keyword evidence="1" id="KW-1185">Reference proteome</keyword>
<dbReference type="OrthoDB" id="7229642at2759"/>
<evidence type="ECO:0000313" key="2">
    <source>
        <dbReference type="RefSeq" id="XP_022823778.1"/>
    </source>
</evidence>
<reference evidence="2" key="1">
    <citation type="submission" date="2025-08" db="UniProtKB">
        <authorList>
            <consortium name="RefSeq"/>
        </authorList>
    </citation>
    <scope>IDENTIFICATION</scope>
    <source>
        <strain evidence="2">Ishihara</strain>
        <tissue evidence="2">Whole body</tissue>
    </source>
</reference>
<dbReference type="RefSeq" id="XP_022823778.1">
    <property type="nucleotide sequence ID" value="XM_022968010.1"/>
</dbReference>